<reference evidence="15" key="1">
    <citation type="submission" date="2022-11" db="UniProtKB">
        <authorList>
            <consortium name="WormBaseParasite"/>
        </authorList>
    </citation>
    <scope>IDENTIFICATION</scope>
</reference>
<evidence type="ECO:0000256" key="11">
    <source>
        <dbReference type="SAM" id="Phobius"/>
    </source>
</evidence>
<keyword evidence="4" id="KW-0547">Nucleotide-binding</keyword>
<feature type="domain" description="Guanylate cyclase" evidence="13">
    <location>
        <begin position="315"/>
        <end position="448"/>
    </location>
</feature>
<evidence type="ECO:0000256" key="1">
    <source>
        <dbReference type="ARBA" id="ARBA00001436"/>
    </source>
</evidence>
<dbReference type="GO" id="GO:0005886">
    <property type="term" value="C:plasma membrane"/>
    <property type="evidence" value="ECO:0007669"/>
    <property type="project" value="TreeGrafter"/>
</dbReference>
<feature type="transmembrane region" description="Helical" evidence="11">
    <location>
        <begin position="266"/>
        <end position="291"/>
    </location>
</feature>
<comment type="similarity">
    <text evidence="10">Belongs to the adenylyl cyclase class-4/guanylyl cyclase family.</text>
</comment>
<dbReference type="Pfam" id="PF00211">
    <property type="entry name" value="Guanylate_cyc"/>
    <property type="match status" value="1"/>
</dbReference>
<keyword evidence="6 11" id="KW-0472">Membrane</keyword>
<dbReference type="PANTHER" id="PTHR11920">
    <property type="entry name" value="GUANYLYL CYCLASE"/>
    <property type="match status" value="1"/>
</dbReference>
<dbReference type="SUPFAM" id="SSF55073">
    <property type="entry name" value="Nucleotide cyclase"/>
    <property type="match status" value="1"/>
</dbReference>
<dbReference type="InterPro" id="IPR050401">
    <property type="entry name" value="Cyclic_nucleotide_synthase"/>
</dbReference>
<dbReference type="InterPro" id="IPR018297">
    <property type="entry name" value="A/G_cyclase_CS"/>
</dbReference>
<comment type="catalytic activity">
    <reaction evidence="1">
        <text>GTP = 3',5'-cyclic GMP + diphosphate</text>
        <dbReference type="Rhea" id="RHEA:13665"/>
        <dbReference type="ChEBI" id="CHEBI:33019"/>
        <dbReference type="ChEBI" id="CHEBI:37565"/>
        <dbReference type="ChEBI" id="CHEBI:57746"/>
        <dbReference type="EC" id="4.6.1.2"/>
    </reaction>
</comment>
<keyword evidence="5 11" id="KW-1133">Transmembrane helix</keyword>
<dbReference type="PROSITE" id="PS50125">
    <property type="entry name" value="GUANYLATE_CYCLASE_2"/>
    <property type="match status" value="1"/>
</dbReference>
<evidence type="ECO:0000256" key="10">
    <source>
        <dbReference type="RuleBase" id="RU000405"/>
    </source>
</evidence>
<evidence type="ECO:0000256" key="6">
    <source>
        <dbReference type="ARBA" id="ARBA00023136"/>
    </source>
</evidence>
<feature type="chain" id="PRO_5037364329" evidence="12">
    <location>
        <begin position="25"/>
        <end position="525"/>
    </location>
</feature>
<evidence type="ECO:0000256" key="2">
    <source>
        <dbReference type="ARBA" id="ARBA00004370"/>
    </source>
</evidence>
<dbReference type="WBParaSite" id="PSAMB.scaffold809size41050.g8889.t1">
    <property type="protein sequence ID" value="PSAMB.scaffold809size41050.g8889.t1"/>
    <property type="gene ID" value="PSAMB.scaffold809size41050.g8889"/>
</dbReference>
<keyword evidence="3 11" id="KW-0812">Transmembrane</keyword>
<evidence type="ECO:0000256" key="8">
    <source>
        <dbReference type="ARBA" id="ARBA00023180"/>
    </source>
</evidence>
<evidence type="ECO:0000256" key="12">
    <source>
        <dbReference type="SAM" id="SignalP"/>
    </source>
</evidence>
<evidence type="ECO:0000259" key="13">
    <source>
        <dbReference type="PROSITE" id="PS50125"/>
    </source>
</evidence>
<organism evidence="14 15">
    <name type="scientific">Plectus sambesii</name>
    <dbReference type="NCBI Taxonomy" id="2011161"/>
    <lineage>
        <taxon>Eukaryota</taxon>
        <taxon>Metazoa</taxon>
        <taxon>Ecdysozoa</taxon>
        <taxon>Nematoda</taxon>
        <taxon>Chromadorea</taxon>
        <taxon>Plectida</taxon>
        <taxon>Plectina</taxon>
        <taxon>Plectoidea</taxon>
        <taxon>Plectidae</taxon>
        <taxon>Plectus</taxon>
    </lineage>
</organism>
<dbReference type="GO" id="GO:0035556">
    <property type="term" value="P:intracellular signal transduction"/>
    <property type="evidence" value="ECO:0007669"/>
    <property type="project" value="InterPro"/>
</dbReference>
<dbReference type="GO" id="GO:0000166">
    <property type="term" value="F:nucleotide binding"/>
    <property type="evidence" value="ECO:0007669"/>
    <property type="project" value="UniProtKB-KW"/>
</dbReference>
<evidence type="ECO:0000256" key="9">
    <source>
        <dbReference type="ARBA" id="ARBA00023239"/>
    </source>
</evidence>
<dbReference type="GO" id="GO:0001653">
    <property type="term" value="F:peptide receptor activity"/>
    <property type="evidence" value="ECO:0007669"/>
    <property type="project" value="TreeGrafter"/>
</dbReference>
<dbReference type="InterPro" id="IPR001054">
    <property type="entry name" value="A/G_cyclase"/>
</dbReference>
<keyword evidence="9 10" id="KW-0456">Lyase</keyword>
<dbReference type="SMART" id="SM00044">
    <property type="entry name" value="CYCc"/>
    <property type="match status" value="1"/>
</dbReference>
<evidence type="ECO:0000256" key="5">
    <source>
        <dbReference type="ARBA" id="ARBA00022989"/>
    </source>
</evidence>
<evidence type="ECO:0000256" key="7">
    <source>
        <dbReference type="ARBA" id="ARBA00023170"/>
    </source>
</evidence>
<keyword evidence="7" id="KW-0675">Receptor</keyword>
<keyword evidence="12" id="KW-0732">Signal</keyword>
<evidence type="ECO:0000256" key="3">
    <source>
        <dbReference type="ARBA" id="ARBA00022692"/>
    </source>
</evidence>
<dbReference type="Proteomes" id="UP000887566">
    <property type="component" value="Unplaced"/>
</dbReference>
<dbReference type="PROSITE" id="PS00452">
    <property type="entry name" value="GUANYLATE_CYCLASE_1"/>
    <property type="match status" value="1"/>
</dbReference>
<dbReference type="Gene3D" id="3.30.70.1230">
    <property type="entry name" value="Nucleotide cyclase"/>
    <property type="match status" value="1"/>
</dbReference>
<comment type="subcellular location">
    <subcellularLocation>
        <location evidence="2">Membrane</location>
    </subcellularLocation>
</comment>
<evidence type="ECO:0000256" key="4">
    <source>
        <dbReference type="ARBA" id="ARBA00022741"/>
    </source>
</evidence>
<evidence type="ECO:0000313" key="15">
    <source>
        <dbReference type="WBParaSite" id="PSAMB.scaffold809size41050.g8889.t1"/>
    </source>
</evidence>
<dbReference type="PANTHER" id="PTHR11920:SF501">
    <property type="entry name" value="GUANYLATE CYCLASE 32E"/>
    <property type="match status" value="1"/>
</dbReference>
<evidence type="ECO:0000313" key="14">
    <source>
        <dbReference type="Proteomes" id="UP000887566"/>
    </source>
</evidence>
<keyword evidence="14" id="KW-1185">Reference proteome</keyword>
<dbReference type="AlphaFoldDB" id="A0A914XJF6"/>
<dbReference type="FunFam" id="3.30.70.1230:FF:000030">
    <property type="entry name" value="Si:ch211-215j19.12"/>
    <property type="match status" value="1"/>
</dbReference>
<dbReference type="GO" id="GO:0004383">
    <property type="term" value="F:guanylate cyclase activity"/>
    <property type="evidence" value="ECO:0007669"/>
    <property type="project" value="UniProtKB-EC"/>
</dbReference>
<keyword evidence="8" id="KW-0325">Glycoprotein</keyword>
<protein>
    <submittedName>
        <fullName evidence="15">Guanylate cyclase domain-containing protein</fullName>
    </submittedName>
</protein>
<dbReference type="InterPro" id="IPR029787">
    <property type="entry name" value="Nucleotide_cyclase"/>
</dbReference>
<dbReference type="CDD" id="cd07302">
    <property type="entry name" value="CHD"/>
    <property type="match status" value="1"/>
</dbReference>
<proteinExistence type="inferred from homology"/>
<dbReference type="GO" id="GO:0004016">
    <property type="term" value="F:adenylate cyclase activity"/>
    <property type="evidence" value="ECO:0007669"/>
    <property type="project" value="TreeGrafter"/>
</dbReference>
<name>A0A914XJF6_9BILA</name>
<accession>A0A914XJF6</accession>
<dbReference type="GO" id="GO:0007168">
    <property type="term" value="P:receptor guanylyl cyclase signaling pathway"/>
    <property type="evidence" value="ECO:0007669"/>
    <property type="project" value="TreeGrafter"/>
</dbReference>
<sequence>MVAITAPPLVALFILSLIMGIQFASQIGGATTAQSYLKSTAPLNAFITILQRELDATCVYTDGTNKKVLLNSLKVARSETDNSLRSLKSWPTDEDFMNVFLNPLAFLDFLSTNRPTFDDPAASCFDATQFYTSQIHFIVRETKDLMFESEEGLYWRLVDALQSVSTAADLANAAGCMDRFLNQAITSASYNSTPDNERIQSTIDSLRDMESDLYANRTQYIIGDDLAEFWYDNMTVFINNNIKNLQDFINNQISVSSKKRQEAKDWQFGSAMFAAVIAVLLCAPIACWVGFDNYHMSVKIDKKMFELNTERLKTDLLLHEMLPHTIIVELKAGRRVEPVVTLLNALYSTMDTVLDRYSCYKVETIGDAYMVVSGVPKENGNEHSGEICTMALDLLREVSEIKIPHIPQEHLLLRIGIHTGPVAAGIVGLKMPRYCLFGDTVNTASRMESSGEPMCIHLSQTTAEHLQVHHFHKQFVCQQLEDLLDIKGKGLMKTFWLLRKHGFPYEIDLDKSRSLVEQGQYWRFD</sequence>
<feature type="signal peptide" evidence="12">
    <location>
        <begin position="1"/>
        <end position="24"/>
    </location>
</feature>